<feature type="binding site" evidence="7">
    <location>
        <position position="276"/>
    </location>
    <ligand>
        <name>substrate</name>
    </ligand>
</feature>
<dbReference type="EC" id="3.5.2.3" evidence="7"/>
<name>A0A926I3Q1_9FIRM</name>
<feature type="binding site" evidence="7">
    <location>
        <position position="92"/>
    </location>
    <ligand>
        <name>substrate</name>
    </ligand>
</feature>
<evidence type="ECO:0000256" key="7">
    <source>
        <dbReference type="HAMAP-Rule" id="MF_00220"/>
    </source>
</evidence>
<evidence type="ECO:0000256" key="5">
    <source>
        <dbReference type="ARBA" id="ARBA00022833"/>
    </source>
</evidence>
<comment type="cofactor">
    <cofactor evidence="7">
        <name>Zn(2+)</name>
        <dbReference type="ChEBI" id="CHEBI:29105"/>
    </cofactor>
    <text evidence="7">Binds 2 Zn(2+) ions per subunit.</text>
</comment>
<evidence type="ECO:0000313" key="10">
    <source>
        <dbReference type="EMBL" id="MBC8545748.1"/>
    </source>
</evidence>
<feature type="binding site" evidence="7">
    <location>
        <position position="303"/>
    </location>
    <ligand>
        <name>Zn(2+)</name>
        <dbReference type="ChEBI" id="CHEBI:29105"/>
        <label>1</label>
    </ligand>
</feature>
<sequence length="429" mass="46085">MLIRNARVVDPQNGLDERLDLLVKGGKVAAIGHSLAADGEPVLEAGGLVACPGLIDMHVHLRDPGFTHKEDIASGCAAAAAGGFTAVACMPNTKPVTDCPEVLRYIRDRAKETGLSRVYPVAAITKGMAGAELTDFAALREAGAVALSDDGKPVESDALMEEAIRRSSEMGMFITSHCEDLAIIDGGIIHKGSVSEALGVKGMDRRSEDSITERECLLAERTGGRIHIAHVSTRGSVEIIRSAKARGVRVTAETAPHYLMMTHELLRTRDANFRMNPPLREQEDVDAVMEGVLDGTLDCIITDHAPHAPEEKADFLHAPNGIVGLETSLAATLTVLHHRHGAPLSKIVELMSVHPAHILGVPGGSLSVGTSADITLFDPDEAWTVRAEQFKSKSRNTPFEGMALRGRVKYTIRDGKIIYQDREETEVTP</sequence>
<evidence type="ECO:0000259" key="9">
    <source>
        <dbReference type="Pfam" id="PF12890"/>
    </source>
</evidence>
<feature type="binding site" evidence="7">
    <location>
        <position position="307"/>
    </location>
    <ligand>
        <name>substrate</name>
    </ligand>
</feature>
<dbReference type="GO" id="GO:0004151">
    <property type="term" value="F:dihydroorotase activity"/>
    <property type="evidence" value="ECO:0007669"/>
    <property type="project" value="UniProtKB-UniRule"/>
</dbReference>
<dbReference type="InterPro" id="IPR002195">
    <property type="entry name" value="Dihydroorotase_CS"/>
</dbReference>
<gene>
    <name evidence="7" type="primary">pyrC</name>
    <name evidence="10" type="ORF">H8711_02190</name>
</gene>
<comment type="function">
    <text evidence="1 7">Catalyzes the reversible cyclization of carbamoyl aspartate to dihydroorotate.</text>
</comment>
<dbReference type="EMBL" id="JACRST010000001">
    <property type="protein sequence ID" value="MBC8545748.1"/>
    <property type="molecule type" value="Genomic_DNA"/>
</dbReference>
<feature type="domain" description="Amidohydrolase 3" evidence="8">
    <location>
        <begin position="286"/>
        <end position="419"/>
    </location>
</feature>
<feature type="binding site" evidence="7">
    <location>
        <position position="60"/>
    </location>
    <ligand>
        <name>Zn(2+)</name>
        <dbReference type="ChEBI" id="CHEBI:29105"/>
        <label>1</label>
    </ligand>
</feature>
<evidence type="ECO:0000256" key="4">
    <source>
        <dbReference type="ARBA" id="ARBA00022801"/>
    </source>
</evidence>
<dbReference type="HAMAP" id="MF_00220_B">
    <property type="entry name" value="PyrC_classI_B"/>
    <property type="match status" value="1"/>
</dbReference>
<dbReference type="InterPro" id="IPR013108">
    <property type="entry name" value="Amidohydro_3"/>
</dbReference>
<dbReference type="NCBIfam" id="TIGR00857">
    <property type="entry name" value="pyrC_multi"/>
    <property type="match status" value="1"/>
</dbReference>
<feature type="binding site" evidence="7">
    <location>
        <position position="58"/>
    </location>
    <ligand>
        <name>Zn(2+)</name>
        <dbReference type="ChEBI" id="CHEBI:29105"/>
        <label>1</label>
    </ligand>
</feature>
<evidence type="ECO:0000313" key="11">
    <source>
        <dbReference type="Proteomes" id="UP000653127"/>
    </source>
</evidence>
<dbReference type="AlphaFoldDB" id="A0A926I3Q1"/>
<evidence type="ECO:0000256" key="2">
    <source>
        <dbReference type="ARBA" id="ARBA00010286"/>
    </source>
</evidence>
<dbReference type="GO" id="GO:0006145">
    <property type="term" value="P:purine nucleobase catabolic process"/>
    <property type="evidence" value="ECO:0007669"/>
    <property type="project" value="TreeGrafter"/>
</dbReference>
<comment type="similarity">
    <text evidence="2 7">Belongs to the metallo-dependent hydrolases superfamily. DHOase family. Class I DHOase subfamily.</text>
</comment>
<keyword evidence="3 7" id="KW-0479">Metal-binding</keyword>
<dbReference type="InterPro" id="IPR032466">
    <property type="entry name" value="Metal_Hydrolase"/>
</dbReference>
<dbReference type="Proteomes" id="UP000653127">
    <property type="component" value="Unassembled WGS sequence"/>
</dbReference>
<dbReference type="GO" id="GO:0044205">
    <property type="term" value="P:'de novo' UMP biosynthetic process"/>
    <property type="evidence" value="ECO:0007669"/>
    <property type="project" value="UniProtKB-UniRule"/>
</dbReference>
<dbReference type="PANTHER" id="PTHR43668">
    <property type="entry name" value="ALLANTOINASE"/>
    <property type="match status" value="1"/>
</dbReference>
<feature type="binding site" evidence="7">
    <location>
        <position position="150"/>
    </location>
    <ligand>
        <name>Zn(2+)</name>
        <dbReference type="ChEBI" id="CHEBI:29105"/>
        <label>2</label>
    </ligand>
</feature>
<dbReference type="InterPro" id="IPR011059">
    <property type="entry name" value="Metal-dep_hydrolase_composite"/>
</dbReference>
<accession>A0A926I3Q1</accession>
<dbReference type="PROSITE" id="PS00482">
    <property type="entry name" value="DIHYDROOROTASE_1"/>
    <property type="match status" value="1"/>
</dbReference>
<dbReference type="GO" id="GO:0005737">
    <property type="term" value="C:cytoplasm"/>
    <property type="evidence" value="ECO:0007669"/>
    <property type="project" value="TreeGrafter"/>
</dbReference>
<dbReference type="InterPro" id="IPR050138">
    <property type="entry name" value="DHOase/Allantoinase_Hydrolase"/>
</dbReference>
<keyword evidence="11" id="KW-1185">Reference proteome</keyword>
<comment type="caution">
    <text evidence="7">Lacks conserved residue(s) required for the propagation of feature annotation.</text>
</comment>
<comment type="catalytic activity">
    <reaction evidence="7">
        <text>(S)-dihydroorotate + H2O = N-carbamoyl-L-aspartate + H(+)</text>
        <dbReference type="Rhea" id="RHEA:24296"/>
        <dbReference type="ChEBI" id="CHEBI:15377"/>
        <dbReference type="ChEBI" id="CHEBI:15378"/>
        <dbReference type="ChEBI" id="CHEBI:30864"/>
        <dbReference type="ChEBI" id="CHEBI:32814"/>
        <dbReference type="EC" id="3.5.2.3"/>
    </reaction>
</comment>
<feature type="binding site" evidence="7">
    <location>
        <position position="150"/>
    </location>
    <ligand>
        <name>Zn(2+)</name>
        <dbReference type="ChEBI" id="CHEBI:29105"/>
        <label>1</label>
    </ligand>
</feature>
<keyword evidence="6 7" id="KW-0665">Pyrimidine biosynthesis</keyword>
<evidence type="ECO:0000259" key="8">
    <source>
        <dbReference type="Pfam" id="PF07969"/>
    </source>
</evidence>
<comment type="pathway">
    <text evidence="7">Pyrimidine metabolism; UMP biosynthesis via de novo pathway; (S)-dihydroorotate from bicarbonate: step 3/3.</text>
</comment>
<keyword evidence="5 7" id="KW-0862">Zinc</keyword>
<dbReference type="Gene3D" id="3.20.20.140">
    <property type="entry name" value="Metal-dependent hydrolases"/>
    <property type="match status" value="1"/>
</dbReference>
<feature type="binding site" evidence="7">
    <location>
        <position position="177"/>
    </location>
    <ligand>
        <name>Zn(2+)</name>
        <dbReference type="ChEBI" id="CHEBI:29105"/>
        <label>2</label>
    </ligand>
</feature>
<feature type="domain" description="Dihydroorotase catalytic" evidence="9">
    <location>
        <begin position="49"/>
        <end position="234"/>
    </location>
</feature>
<dbReference type="InterPro" id="IPR004722">
    <property type="entry name" value="DHOase"/>
</dbReference>
<dbReference type="GO" id="GO:0008270">
    <property type="term" value="F:zinc ion binding"/>
    <property type="evidence" value="ECO:0007669"/>
    <property type="project" value="UniProtKB-UniRule"/>
</dbReference>
<dbReference type="GO" id="GO:0004038">
    <property type="term" value="F:allantoinase activity"/>
    <property type="evidence" value="ECO:0007669"/>
    <property type="project" value="TreeGrafter"/>
</dbReference>
<feature type="active site" evidence="7">
    <location>
        <position position="303"/>
    </location>
</feature>
<evidence type="ECO:0000256" key="1">
    <source>
        <dbReference type="ARBA" id="ARBA00002368"/>
    </source>
</evidence>
<dbReference type="CDD" id="cd01317">
    <property type="entry name" value="DHOase_IIa"/>
    <property type="match status" value="1"/>
</dbReference>
<dbReference type="Gene3D" id="2.30.40.10">
    <property type="entry name" value="Urease, subunit C, domain 1"/>
    <property type="match status" value="1"/>
</dbReference>
<proteinExistence type="inferred from homology"/>
<dbReference type="Pfam" id="PF12890">
    <property type="entry name" value="DHOase"/>
    <property type="match status" value="1"/>
</dbReference>
<organism evidence="10 11">
    <name type="scientific">Ligaoa zhengdingensis</name>
    <dbReference type="NCBI Taxonomy" id="2763658"/>
    <lineage>
        <taxon>Bacteria</taxon>
        <taxon>Bacillati</taxon>
        <taxon>Bacillota</taxon>
        <taxon>Clostridia</taxon>
        <taxon>Eubacteriales</taxon>
        <taxon>Oscillospiraceae</taxon>
        <taxon>Ligaoa</taxon>
    </lineage>
</organism>
<evidence type="ECO:0000256" key="6">
    <source>
        <dbReference type="ARBA" id="ARBA00022975"/>
    </source>
</evidence>
<comment type="caution">
    <text evidence="10">The sequence shown here is derived from an EMBL/GenBank/DDBJ whole genome shotgun (WGS) entry which is preliminary data.</text>
</comment>
<feature type="binding site" evidence="7">
    <location>
        <begin position="60"/>
        <end position="62"/>
    </location>
    <ligand>
        <name>substrate</name>
    </ligand>
</feature>
<dbReference type="PANTHER" id="PTHR43668:SF2">
    <property type="entry name" value="ALLANTOINASE"/>
    <property type="match status" value="1"/>
</dbReference>
<dbReference type="SUPFAM" id="SSF51556">
    <property type="entry name" value="Metallo-dependent hydrolases"/>
    <property type="match status" value="1"/>
</dbReference>
<feature type="binding site" evidence="7">
    <location>
        <position position="230"/>
    </location>
    <ligand>
        <name>Zn(2+)</name>
        <dbReference type="ChEBI" id="CHEBI:29105"/>
        <label>2</label>
    </ligand>
</feature>
<dbReference type="Pfam" id="PF07969">
    <property type="entry name" value="Amidohydro_3"/>
    <property type="match status" value="1"/>
</dbReference>
<dbReference type="SUPFAM" id="SSF51338">
    <property type="entry name" value="Composite domain of metallo-dependent hydrolases"/>
    <property type="match status" value="1"/>
</dbReference>
<protein>
    <recommendedName>
        <fullName evidence="7">Dihydroorotase</fullName>
        <shortName evidence="7">DHOase</shortName>
        <ecNumber evidence="7">3.5.2.3</ecNumber>
    </recommendedName>
</protein>
<dbReference type="InterPro" id="IPR024403">
    <property type="entry name" value="DHOase_cat"/>
</dbReference>
<evidence type="ECO:0000256" key="3">
    <source>
        <dbReference type="ARBA" id="ARBA00022723"/>
    </source>
</evidence>
<keyword evidence="4 7" id="KW-0378">Hydrolase</keyword>
<dbReference type="RefSeq" id="WP_249281890.1">
    <property type="nucleotide sequence ID" value="NZ_JACRST010000001.1"/>
</dbReference>
<reference evidence="10" key="1">
    <citation type="submission" date="2020-08" db="EMBL/GenBank/DDBJ databases">
        <title>Genome public.</title>
        <authorList>
            <person name="Liu C."/>
            <person name="Sun Q."/>
        </authorList>
    </citation>
    <scope>NUCLEOTIDE SEQUENCE</scope>
    <source>
        <strain evidence="10">NSJ-31</strain>
    </source>
</reference>